<keyword evidence="3" id="KW-1185">Reference proteome</keyword>
<dbReference type="PROSITE" id="PS51819">
    <property type="entry name" value="VOC"/>
    <property type="match status" value="2"/>
</dbReference>
<dbReference type="AlphaFoldDB" id="A0A1H9TA00"/>
<dbReference type="InterPro" id="IPR004360">
    <property type="entry name" value="Glyas_Fos-R_dOase_dom"/>
</dbReference>
<evidence type="ECO:0000313" key="2">
    <source>
        <dbReference type="EMBL" id="SER93453.1"/>
    </source>
</evidence>
<dbReference type="PANTHER" id="PTHR43279">
    <property type="entry name" value="CATECHOL-2,3-DIOXYGENASE"/>
    <property type="match status" value="1"/>
</dbReference>
<sequence>MNFHRKPITFVSQVNLKVKNIKRSVKFYKEIIGLKVLEETERKAQLSADGKKVLLSIEQPSDVITKQNRTVGLFHFALLLPNRSDLGEFLKHILQVEYPLQGGADHLVSEALYLSDPDGNGIEIYCDRNPSEWVWKRNEVVMPSEELDVNDLLENIEGKEWSGLPVGTIVGHIHLHVSELKKNQEFYIKGLGFEVVSRYDNHAIFMSEGKYHHHVALNIWNGIGAPQPPINSVGLESFSLMIASEEKRNKIVTQLKNIGAFVKEEHGSIITADPSGNRIRLII</sequence>
<keyword evidence="2" id="KW-0560">Oxidoreductase</keyword>
<protein>
    <submittedName>
        <fullName evidence="2">Catechol 2,3-dioxygenase</fullName>
    </submittedName>
</protein>
<dbReference type="CDD" id="cd07255">
    <property type="entry name" value="VOC_BsCatE_like_N"/>
    <property type="match status" value="1"/>
</dbReference>
<organism evidence="2 3">
    <name type="scientific">Gracilibacillus ureilyticus</name>
    <dbReference type="NCBI Taxonomy" id="531814"/>
    <lineage>
        <taxon>Bacteria</taxon>
        <taxon>Bacillati</taxon>
        <taxon>Bacillota</taxon>
        <taxon>Bacilli</taxon>
        <taxon>Bacillales</taxon>
        <taxon>Bacillaceae</taxon>
        <taxon>Gracilibacillus</taxon>
    </lineage>
</organism>
<evidence type="ECO:0000259" key="1">
    <source>
        <dbReference type="PROSITE" id="PS51819"/>
    </source>
</evidence>
<dbReference type="SUPFAM" id="SSF54593">
    <property type="entry name" value="Glyoxalase/Bleomycin resistance protein/Dihydroxybiphenyl dioxygenase"/>
    <property type="match status" value="2"/>
</dbReference>
<feature type="domain" description="VOC" evidence="1">
    <location>
        <begin position="10"/>
        <end position="127"/>
    </location>
</feature>
<evidence type="ECO:0000313" key="3">
    <source>
        <dbReference type="Proteomes" id="UP000199687"/>
    </source>
</evidence>
<gene>
    <name evidence="2" type="ORF">SAMN04487944_11335</name>
</gene>
<dbReference type="STRING" id="531814.SAMN04487944_11335"/>
<dbReference type="RefSeq" id="WP_089741695.1">
    <property type="nucleotide sequence ID" value="NZ_FOGL01000013.1"/>
</dbReference>
<dbReference type="Proteomes" id="UP000199687">
    <property type="component" value="Unassembled WGS sequence"/>
</dbReference>
<dbReference type="InterPro" id="IPR029068">
    <property type="entry name" value="Glyas_Bleomycin-R_OHBP_Dase"/>
</dbReference>
<name>A0A1H9TA00_9BACI</name>
<dbReference type="Pfam" id="PF00903">
    <property type="entry name" value="Glyoxalase"/>
    <property type="match status" value="2"/>
</dbReference>
<proteinExistence type="predicted"/>
<dbReference type="InterPro" id="IPR037523">
    <property type="entry name" value="VOC_core"/>
</dbReference>
<dbReference type="GO" id="GO:0051213">
    <property type="term" value="F:dioxygenase activity"/>
    <property type="evidence" value="ECO:0007669"/>
    <property type="project" value="UniProtKB-KW"/>
</dbReference>
<dbReference type="OrthoDB" id="9792626at2"/>
<accession>A0A1H9TA00</accession>
<dbReference type="Gene3D" id="3.10.180.10">
    <property type="entry name" value="2,3-Dihydroxybiphenyl 1,2-Dioxygenase, domain 1"/>
    <property type="match status" value="2"/>
</dbReference>
<dbReference type="PANTHER" id="PTHR43279:SF1">
    <property type="entry name" value="CATECHOL-2,3-DIOXYGENASE"/>
    <property type="match status" value="1"/>
</dbReference>
<feature type="domain" description="VOC" evidence="1">
    <location>
        <begin position="169"/>
        <end position="283"/>
    </location>
</feature>
<dbReference type="EMBL" id="FOGL01000013">
    <property type="protein sequence ID" value="SER93453.1"/>
    <property type="molecule type" value="Genomic_DNA"/>
</dbReference>
<keyword evidence="2" id="KW-0223">Dioxygenase</keyword>
<reference evidence="2 3" key="1">
    <citation type="submission" date="2016-10" db="EMBL/GenBank/DDBJ databases">
        <authorList>
            <person name="de Groot N.N."/>
        </authorList>
    </citation>
    <scope>NUCLEOTIDE SEQUENCE [LARGE SCALE GENOMIC DNA]</scope>
    <source>
        <strain evidence="2 3">CGMCC 1.7727</strain>
    </source>
</reference>